<gene>
    <name evidence="4" type="primary">Necator_chrII.g8172</name>
    <name evidence="4" type="ORF">RB195_020378</name>
</gene>
<evidence type="ECO:0000256" key="3">
    <source>
        <dbReference type="SAM" id="SignalP"/>
    </source>
</evidence>
<comment type="caution">
    <text evidence="4">The sequence shown here is derived from an EMBL/GenBank/DDBJ whole genome shotgun (WGS) entry which is preliminary data.</text>
</comment>
<evidence type="ECO:0008006" key="6">
    <source>
        <dbReference type="Google" id="ProtNLM"/>
    </source>
</evidence>
<dbReference type="PROSITE" id="PS51257">
    <property type="entry name" value="PROKAR_LIPOPROTEIN"/>
    <property type="match status" value="1"/>
</dbReference>
<feature type="chain" id="PRO_5045398030" description="Gamma interferon inducible lysosomal thiol reductase" evidence="3">
    <location>
        <begin position="23"/>
        <end position="227"/>
    </location>
</feature>
<name>A0ABR1CIL2_NECAM</name>
<evidence type="ECO:0000313" key="4">
    <source>
        <dbReference type="EMBL" id="KAK6738234.1"/>
    </source>
</evidence>
<keyword evidence="5" id="KW-1185">Reference proteome</keyword>
<sequence>MKPPVIVFFIIIGGCFISFANGANDRPRKSGNTVDIEIFGGAMCLHTTIFLRQQLLPAYKLFGPRLRIRYHPFGVRRYTNCEWTGSGFECTCQHGQRECDKSALQACVIENFPRTEDHIKLVSCIQGSAAFNTSVRECIENASAPKQIDCDRLIRCATGSLGQELVARHGTTQDRKAPGMSWVPWIMIGGIRDKEAERHLIRQLCSRYLKPRPSECKMYGFEPTEDI</sequence>
<proteinExistence type="inferred from homology"/>
<evidence type="ECO:0000256" key="2">
    <source>
        <dbReference type="ARBA" id="ARBA00023180"/>
    </source>
</evidence>
<accession>A0ABR1CIL2</accession>
<dbReference type="EMBL" id="JAVFWL010000002">
    <property type="protein sequence ID" value="KAK6738234.1"/>
    <property type="molecule type" value="Genomic_DNA"/>
</dbReference>
<reference evidence="4 5" key="1">
    <citation type="submission" date="2023-08" db="EMBL/GenBank/DDBJ databases">
        <title>A Necator americanus chromosomal reference genome.</title>
        <authorList>
            <person name="Ilik V."/>
            <person name="Petrzelkova K.J."/>
            <person name="Pardy F."/>
            <person name="Fuh T."/>
            <person name="Niatou-Singa F.S."/>
            <person name="Gouil Q."/>
            <person name="Baker L."/>
            <person name="Ritchie M.E."/>
            <person name="Jex A.R."/>
            <person name="Gazzola D."/>
            <person name="Li H."/>
            <person name="Toshio Fujiwara R."/>
            <person name="Zhan B."/>
            <person name="Aroian R.V."/>
            <person name="Pafco B."/>
            <person name="Schwarz E.M."/>
        </authorList>
    </citation>
    <scope>NUCLEOTIDE SEQUENCE [LARGE SCALE GENOMIC DNA]</scope>
    <source>
        <strain evidence="4 5">Aroian</strain>
        <tissue evidence="4">Whole animal</tissue>
    </source>
</reference>
<dbReference type="PANTHER" id="PTHR13234">
    <property type="entry name" value="GAMMA-INTERFERON INDUCIBLE LYSOSOMAL THIOL REDUCTASE GILT"/>
    <property type="match status" value="1"/>
</dbReference>
<dbReference type="InterPro" id="IPR004911">
    <property type="entry name" value="Interferon-induced_GILT"/>
</dbReference>
<dbReference type="PANTHER" id="PTHR13234:SF24">
    <property type="entry name" value="GILT-LIKE PROTEIN ZK669.3"/>
    <property type="match status" value="1"/>
</dbReference>
<keyword evidence="2" id="KW-0325">Glycoprotein</keyword>
<keyword evidence="3" id="KW-0732">Signal</keyword>
<evidence type="ECO:0000313" key="5">
    <source>
        <dbReference type="Proteomes" id="UP001303046"/>
    </source>
</evidence>
<feature type="signal peptide" evidence="3">
    <location>
        <begin position="1"/>
        <end position="22"/>
    </location>
</feature>
<dbReference type="Proteomes" id="UP001303046">
    <property type="component" value="Unassembled WGS sequence"/>
</dbReference>
<organism evidence="4 5">
    <name type="scientific">Necator americanus</name>
    <name type="common">Human hookworm</name>
    <dbReference type="NCBI Taxonomy" id="51031"/>
    <lineage>
        <taxon>Eukaryota</taxon>
        <taxon>Metazoa</taxon>
        <taxon>Ecdysozoa</taxon>
        <taxon>Nematoda</taxon>
        <taxon>Chromadorea</taxon>
        <taxon>Rhabditida</taxon>
        <taxon>Rhabditina</taxon>
        <taxon>Rhabditomorpha</taxon>
        <taxon>Strongyloidea</taxon>
        <taxon>Ancylostomatidae</taxon>
        <taxon>Bunostominae</taxon>
        <taxon>Necator</taxon>
    </lineage>
</organism>
<comment type="similarity">
    <text evidence="1">Belongs to the GILT family.</text>
</comment>
<evidence type="ECO:0000256" key="1">
    <source>
        <dbReference type="ARBA" id="ARBA00005679"/>
    </source>
</evidence>
<protein>
    <recommendedName>
        <fullName evidence="6">Gamma interferon inducible lysosomal thiol reductase</fullName>
    </recommendedName>
</protein>
<dbReference type="Pfam" id="PF03227">
    <property type="entry name" value="GILT"/>
    <property type="match status" value="1"/>
</dbReference>